<evidence type="ECO:0000256" key="7">
    <source>
        <dbReference type="SAM" id="MobiDB-lite"/>
    </source>
</evidence>
<feature type="domain" description="Alphavirus-like MT" evidence="8">
    <location>
        <begin position="497"/>
        <end position="681"/>
    </location>
</feature>
<organism evidence="9">
    <name type="scientific">Plasmopara viticola lesion associated alpha-like virus 1</name>
    <dbReference type="NCBI Taxonomy" id="2692080"/>
    <lineage>
        <taxon>Viruses</taxon>
        <taxon>Riboviria</taxon>
        <taxon>Orthornavirae</taxon>
        <taxon>Kitrinoviricota</taxon>
        <taxon>Alsuviricetes</taxon>
        <taxon>Martellivirales</taxon>
        <taxon>Togaviridae</taxon>
        <taxon>Alphavirus</taxon>
    </lineage>
</organism>
<dbReference type="GO" id="GO:0005524">
    <property type="term" value="F:ATP binding"/>
    <property type="evidence" value="ECO:0007669"/>
    <property type="project" value="UniProtKB-KW"/>
</dbReference>
<dbReference type="InterPro" id="IPR002588">
    <property type="entry name" value="Alphavirus-like_MT_dom"/>
</dbReference>
<dbReference type="GO" id="GO:0003968">
    <property type="term" value="F:RNA-directed RNA polymerase activity"/>
    <property type="evidence" value="ECO:0007669"/>
    <property type="project" value="UniProtKB-KW"/>
</dbReference>
<evidence type="ECO:0000256" key="5">
    <source>
        <dbReference type="ARBA" id="ARBA00022840"/>
    </source>
</evidence>
<evidence type="ECO:0000256" key="1">
    <source>
        <dbReference type="ARBA" id="ARBA00022484"/>
    </source>
</evidence>
<keyword evidence="2" id="KW-0808">Transferase</keyword>
<protein>
    <submittedName>
        <fullName evidence="9">RdRp</fullName>
    </submittedName>
</protein>
<feature type="region of interest" description="Disordered" evidence="7">
    <location>
        <begin position="897"/>
        <end position="943"/>
    </location>
</feature>
<name>A0A6B9Q4C2_9VIRU</name>
<evidence type="ECO:0000256" key="3">
    <source>
        <dbReference type="ARBA" id="ARBA00022695"/>
    </source>
</evidence>
<dbReference type="PROSITE" id="PS51743">
    <property type="entry name" value="ALPHAVIRUS_MT"/>
    <property type="match status" value="1"/>
</dbReference>
<evidence type="ECO:0000313" key="9">
    <source>
        <dbReference type="EMBL" id="QHD64749.1"/>
    </source>
</evidence>
<dbReference type="EMBL" id="MN551115">
    <property type="protein sequence ID" value="QHD64749.1"/>
    <property type="molecule type" value="Genomic_RNA"/>
</dbReference>
<dbReference type="InterPro" id="IPR027417">
    <property type="entry name" value="P-loop_NTPase"/>
</dbReference>
<dbReference type="GO" id="GO:0008174">
    <property type="term" value="F:mRNA methyltransferase activity"/>
    <property type="evidence" value="ECO:0007669"/>
    <property type="project" value="UniProtKB-UniRule"/>
</dbReference>
<comment type="catalytic activity">
    <reaction evidence="6">
        <text>ATP + H2O = ADP + phosphate + H(+)</text>
        <dbReference type="Rhea" id="RHEA:13065"/>
        <dbReference type="ChEBI" id="CHEBI:15377"/>
        <dbReference type="ChEBI" id="CHEBI:15378"/>
        <dbReference type="ChEBI" id="CHEBI:30616"/>
        <dbReference type="ChEBI" id="CHEBI:43474"/>
        <dbReference type="ChEBI" id="CHEBI:456216"/>
        <dbReference type="EC" id="3.6.4.13"/>
    </reaction>
</comment>
<dbReference type="SUPFAM" id="SSF52540">
    <property type="entry name" value="P-loop containing nucleoside triphosphate hydrolases"/>
    <property type="match status" value="1"/>
</dbReference>
<keyword evidence="3" id="KW-0548">Nucleotidyltransferase</keyword>
<dbReference type="InterPro" id="IPR043502">
    <property type="entry name" value="DNA/RNA_pol_sf"/>
</dbReference>
<evidence type="ECO:0000256" key="6">
    <source>
        <dbReference type="ARBA" id="ARBA00047984"/>
    </source>
</evidence>
<accession>A0A6B9Q4C2</accession>
<dbReference type="InterPro" id="IPR001788">
    <property type="entry name" value="RNA-dep_RNA_pol_alsuvir"/>
</dbReference>
<keyword evidence="5" id="KW-0067">ATP-binding</keyword>
<keyword evidence="4" id="KW-0378">Hydrolase</keyword>
<dbReference type="SUPFAM" id="SSF56672">
    <property type="entry name" value="DNA/RNA polymerases"/>
    <property type="match status" value="1"/>
</dbReference>
<dbReference type="GO" id="GO:0016556">
    <property type="term" value="P:mRNA modification"/>
    <property type="evidence" value="ECO:0007669"/>
    <property type="project" value="InterPro"/>
</dbReference>
<proteinExistence type="predicted"/>
<dbReference type="Gene3D" id="3.40.50.300">
    <property type="entry name" value="P-loop containing nucleotide triphosphate hydrolases"/>
    <property type="match status" value="1"/>
</dbReference>
<sequence length="2007" mass="225924">MDSSDPIWLNSTPPTSPIFEEFGDELSKAVVPGERFGWGWCYLECFDKQLEAAKELGSLPRVGRFLASRTDWDDEDDEFGDWAMCLPGREQVNSAIVNTNVTVEEWKVPGTEVVLTLHIKAADGPMSYEDWDLLAKHYNSDVRVGARLSELVERAGEVTGDAEQYALGILAATNDLNSDAAENYARLGDYMETIHERGGFREIGESKFVTITQALVSRWTHAREATAAARLAAKLVFHGEDGHEEWSPAIFEEAMEIDEDEESKQARLLRMAGLVFKRGIDERLENRRRREVFNRWKADALAPARAFCRAVGVEEDAVDRALVNGINASVPRLAWAAGVLKASAIPAVKVMATVAAGGAVAATLFAAAGLALDWYYVDKANMKLGPDRVSERKGIAQFNSVARVQNLFSTGMAVSDEVYDTTSHTQTVRIDPFFFTIRADMARLKDDTAAARQLTNTVLPPLLQTISTQNKTMILLPGTITEESARHIQECMPEFYFRIVNRNHTHPELWAVRRGFEMMVARALVATSACQNVVMIGGNVRQVSKIPGVVCNYGPVMSGRDDFRHDVKGTVTQRNLFRALTLREPFGEHPQRFDNSTGVSFYSAQDMHKEDYLRAAIQCGIRKHYVALNIPVIMMDSRIRTWEDHVLGTKYVRRGDRLNMSPMRLPVAGYSNSFEATMSWVKPHKPILGYDVTVSALAQVGSSYLLEIDIGAGPQEAHETIWRMPDSGQYVLNDLTREYEEMVWYAVPANKFDSVVKFVLQMNGAKNLVEATAGRILGLEAQVKIGGTVLERAWHQNHREFASTMIHALTCAGLDKGDALHMMGMLRSHFADHKQLSYTERIIKGYTKLLGWQSDYRVPGRARRGASDYDPVLHWVSIQSSGAGFAEPFRPALKKKDFEEGGSSEARKKQKTALPEKTTDEGYASADALNEEDAGDPDEEEPRSFAEKFGEWFRPKFSAPAPKATDSFAGFKPDTRTLQVAVEPQEVMDIQTDSKFDPEGLPEFGVVGGSLADAEFKASFGSQADVMKALRANAEFPAPDVGSAKLLEWALGIDRSPTMVAGPLSRFMLNTKPNGFMEELEHKFHADLYDDDKIAIPSILLDGIAGAAKSSTVRALLRSTRSSCAVVCPTRKLARAWTKEKVGTCVTKHKLMRSTLRGRELLVIDEVYAFTKHELFGLLNKAAGSNMKVILLGDRRQQYEDGGEITADDLRFYGFPCMRMCVSNTMPVDALKIARWAGDGDPMARFFQTRNKRVHSIYIRQKDDLLDKQMLLEAVKSEETLVAKDRMGPNLDYETVSDAELGFEPDKEDEWLSVSRTQGLRTKHMVLLSGRFSKAEKWFADQPGLFYVATSRHSESMLYWADQYDLNALKGLTFRHEVTVNGRLAMLQKREKFEAPMFVLEAKLPKPGAVMETLLRRGMWPQTVKFRSIGTLREDWRPWHKFSSFNSEIAATVFAATTQNLVGEQVPYTSTEAAKMPIYQEAMGLHAIRRPNGWAGEKLNTRFAGLDRLAVLQNSKDELLDQKNVIERTARPRTLDEDPFRIAIQAQLLYEKFKQVVLEDNCEVHLSTSPLPEDWADSRTQEFAGKLTTSDPYGTTAYSVRSQGFLKTQTKVKLKRTFALEENYGQTVLASPADFNAIFGPWSKMFLRNLRLRCRRGVIMDSGYSDKELARELRTIGAMPRFTEENYQADVKRQDTSHTPVTLRVFKLLLVDMGVPEDLAELYETHSKSYEYSSMHAGLYRGTARYNLGSGDPFTLIRNIVEVLTVMVERYGDSLLGSTMIVKGDDFISDKIYTMLPVQVPEIRATQLTEDFNAPPYHAGRFILDDDVVPDPVRMVSKILTKRSDSVERINQLAESFYDRYVHLTDYSYARMMHYVTKAYADFDPEFPLSALDLYHALRDRNMFYDLLADETVQDQDKLIIVDSEENCAQVAASWFTDNPTITRQVKYENADVIECVLSKYNIPVYRVRAKPNDFSKRGVWLTADHAWAVVGLTEYKHKTETNADSE</sequence>
<reference evidence="9" key="1">
    <citation type="journal article" date="2020" name="Virus Evol.">
        <title>Analysis of the virome associated to grapevine downy mildew lesions reveals new mycovirus lineages.</title>
        <authorList>
            <person name="Chiapello M."/>
            <person name="Rodriguez-Romero J."/>
            <person name="Ayllon M.A."/>
            <person name="Turina M."/>
        </authorList>
    </citation>
    <scope>NUCLEOTIDE SEQUENCE</scope>
    <source>
        <strain evidence="9">DMG-C-DN25620</strain>
    </source>
</reference>
<evidence type="ECO:0000256" key="4">
    <source>
        <dbReference type="ARBA" id="ARBA00022801"/>
    </source>
</evidence>
<keyword evidence="1" id="KW-0696">RNA-directed RNA polymerase</keyword>
<dbReference type="Pfam" id="PF00978">
    <property type="entry name" value="RdRP_2"/>
    <property type="match status" value="1"/>
</dbReference>
<evidence type="ECO:0000256" key="2">
    <source>
        <dbReference type="ARBA" id="ARBA00022679"/>
    </source>
</evidence>
<dbReference type="GO" id="GO:0006351">
    <property type="term" value="P:DNA-templated transcription"/>
    <property type="evidence" value="ECO:0007669"/>
    <property type="project" value="InterPro"/>
</dbReference>
<dbReference type="GO" id="GO:0006396">
    <property type="term" value="P:RNA processing"/>
    <property type="evidence" value="ECO:0007669"/>
    <property type="project" value="InterPro"/>
</dbReference>
<dbReference type="GO" id="GO:0003723">
    <property type="term" value="F:RNA binding"/>
    <property type="evidence" value="ECO:0007669"/>
    <property type="project" value="InterPro"/>
</dbReference>
<evidence type="ECO:0000259" key="8">
    <source>
        <dbReference type="PROSITE" id="PS51743"/>
    </source>
</evidence>
<keyword evidence="5" id="KW-0547">Nucleotide-binding</keyword>
<dbReference type="GO" id="GO:0003724">
    <property type="term" value="F:RNA helicase activity"/>
    <property type="evidence" value="ECO:0007669"/>
    <property type="project" value="UniProtKB-EC"/>
</dbReference>
<dbReference type="GO" id="GO:0016787">
    <property type="term" value="F:hydrolase activity"/>
    <property type="evidence" value="ECO:0007669"/>
    <property type="project" value="UniProtKB-KW"/>
</dbReference>
<dbReference type="Pfam" id="PF13604">
    <property type="entry name" value="AAA_30"/>
    <property type="match status" value="1"/>
</dbReference>
<feature type="compositionally biased region" description="Acidic residues" evidence="7">
    <location>
        <begin position="929"/>
        <end position="941"/>
    </location>
</feature>